<evidence type="ECO:0000313" key="1">
    <source>
        <dbReference type="EMBL" id="PTB61969.1"/>
    </source>
</evidence>
<dbReference type="OrthoDB" id="4835952at2759"/>
<proteinExistence type="predicted"/>
<evidence type="ECO:0000313" key="2">
    <source>
        <dbReference type="Proteomes" id="UP000241546"/>
    </source>
</evidence>
<gene>
    <name evidence="1" type="ORF">BBK36DRAFT_1163509</name>
</gene>
<protein>
    <submittedName>
        <fullName evidence="1">Uncharacterized protein</fullName>
    </submittedName>
</protein>
<dbReference type="GeneID" id="36602661"/>
<keyword evidence="2" id="KW-1185">Reference proteome</keyword>
<sequence>MTVLALAAAAIAMPTANVKQNTIAKRQIVSDAIPANAAAMTDASGNVKPFVSKDVYVHPAN</sequence>
<organism evidence="1 2">
    <name type="scientific">Trichoderma citrinoviride</name>
    <dbReference type="NCBI Taxonomy" id="58853"/>
    <lineage>
        <taxon>Eukaryota</taxon>
        <taxon>Fungi</taxon>
        <taxon>Dikarya</taxon>
        <taxon>Ascomycota</taxon>
        <taxon>Pezizomycotina</taxon>
        <taxon>Sordariomycetes</taxon>
        <taxon>Hypocreomycetidae</taxon>
        <taxon>Hypocreales</taxon>
        <taxon>Hypocreaceae</taxon>
        <taxon>Trichoderma</taxon>
    </lineage>
</organism>
<name>A0A2T4AY35_9HYPO</name>
<dbReference type="EMBL" id="KZ680226">
    <property type="protein sequence ID" value="PTB61969.1"/>
    <property type="molecule type" value="Genomic_DNA"/>
</dbReference>
<accession>A0A2T4AY35</accession>
<reference evidence="2" key="1">
    <citation type="submission" date="2016-07" db="EMBL/GenBank/DDBJ databases">
        <title>Multiple horizontal gene transfer events from other fungi enriched the ability of initially mycotrophic Trichoderma (Ascomycota) to feed on dead plant biomass.</title>
        <authorList>
            <consortium name="DOE Joint Genome Institute"/>
            <person name="Atanasova L."/>
            <person name="Chenthamara K."/>
            <person name="Zhang J."/>
            <person name="Grujic M."/>
            <person name="Henrissat B."/>
            <person name="Kuo A."/>
            <person name="Aerts A."/>
            <person name="Salamov A."/>
            <person name="Lipzen A."/>
            <person name="Labutti K."/>
            <person name="Barry K."/>
            <person name="Miao Y."/>
            <person name="Rahimi M.J."/>
            <person name="Shen Q."/>
            <person name="Grigoriev I.V."/>
            <person name="Kubicek C.P."/>
            <person name="Druzhinina I.S."/>
        </authorList>
    </citation>
    <scope>NUCLEOTIDE SEQUENCE [LARGE SCALE GENOMIC DNA]</scope>
    <source>
        <strain evidence="2">TUCIM 6016</strain>
    </source>
</reference>
<dbReference type="AlphaFoldDB" id="A0A2T4AY35"/>
<dbReference type="RefSeq" id="XP_024745289.1">
    <property type="nucleotide sequence ID" value="XM_024894543.1"/>
</dbReference>
<dbReference type="Proteomes" id="UP000241546">
    <property type="component" value="Unassembled WGS sequence"/>
</dbReference>